<evidence type="ECO:0000256" key="5">
    <source>
        <dbReference type="PROSITE-ProRule" id="PRU00354"/>
    </source>
</evidence>
<feature type="binding site" evidence="4">
    <location>
        <begin position="163"/>
        <end position="166"/>
    </location>
    <ligand>
        <name>spermidine</name>
        <dbReference type="ChEBI" id="CHEBI:57834"/>
    </ligand>
</feature>
<evidence type="ECO:0000313" key="9">
    <source>
        <dbReference type="EMBL" id="HAV91562.1"/>
    </source>
</evidence>
<dbReference type="InterPro" id="IPR035246">
    <property type="entry name" value="Spermidine_synt_N"/>
</dbReference>
<comment type="similarity">
    <text evidence="1 4 6">Belongs to the spermidine/spermine synthase family.</text>
</comment>
<dbReference type="UniPathway" id="UPA00248">
    <property type="reaction ID" value="UER00314"/>
</dbReference>
<evidence type="ECO:0000256" key="7">
    <source>
        <dbReference type="RuleBase" id="RU003837"/>
    </source>
</evidence>
<gene>
    <name evidence="4" type="primary">speE</name>
    <name evidence="9" type="ORF">DCW38_00010</name>
</gene>
<dbReference type="InterPro" id="IPR037163">
    <property type="entry name" value="Spermidine_synt_N_sf"/>
</dbReference>
<feature type="binding site" evidence="4">
    <location>
        <position position="40"/>
    </location>
    <ligand>
        <name>S-methyl-5'-thioadenosine</name>
        <dbReference type="ChEBI" id="CHEBI:17509"/>
    </ligand>
</feature>
<dbReference type="NCBIfam" id="TIGR00417">
    <property type="entry name" value="speE"/>
    <property type="match status" value="1"/>
</dbReference>
<feature type="active site" description="Proton acceptor" evidence="4 5">
    <location>
        <position position="163"/>
    </location>
</feature>
<comment type="function">
    <text evidence="4">Catalyzes the irreversible transfer of a propylamine group from the amino donor S-adenosylmethioninamine (decarboxy-AdoMet) to putrescine (1,4-diaminobutane) to yield spermidine.</text>
</comment>
<organism evidence="9 10">
    <name type="scientific">candidate division WOR-3 bacterium</name>
    <dbReference type="NCBI Taxonomy" id="2052148"/>
    <lineage>
        <taxon>Bacteria</taxon>
        <taxon>Bacteria division WOR-3</taxon>
    </lineage>
</organism>
<comment type="caution">
    <text evidence="9">The sequence shown here is derived from an EMBL/GenBank/DDBJ whole genome shotgun (WGS) entry which is preliminary data.</text>
</comment>
<keyword evidence="2 4" id="KW-0808">Transferase</keyword>
<dbReference type="InterPro" id="IPR030373">
    <property type="entry name" value="PABS_CS"/>
</dbReference>
<evidence type="ECO:0000256" key="6">
    <source>
        <dbReference type="RuleBase" id="RU003836"/>
    </source>
</evidence>
<evidence type="ECO:0000313" key="10">
    <source>
        <dbReference type="Proteomes" id="UP000264062"/>
    </source>
</evidence>
<dbReference type="PROSITE" id="PS51006">
    <property type="entry name" value="PABS_2"/>
    <property type="match status" value="1"/>
</dbReference>
<dbReference type="PANTHER" id="PTHR11558">
    <property type="entry name" value="SPERMIDINE/SPERMINE SYNTHASE"/>
    <property type="match status" value="1"/>
</dbReference>
<feature type="binding site" evidence="4">
    <location>
        <position position="170"/>
    </location>
    <ligand>
        <name>S-methyl-5'-thioadenosine</name>
        <dbReference type="ChEBI" id="CHEBI:17509"/>
    </ligand>
</feature>
<dbReference type="SUPFAM" id="SSF53335">
    <property type="entry name" value="S-adenosyl-L-methionine-dependent methyltransferases"/>
    <property type="match status" value="1"/>
</dbReference>
<dbReference type="InterPro" id="IPR030374">
    <property type="entry name" value="PABS"/>
</dbReference>
<dbReference type="Proteomes" id="UP000264062">
    <property type="component" value="Unassembled WGS sequence"/>
</dbReference>
<dbReference type="Gene3D" id="3.40.50.150">
    <property type="entry name" value="Vaccinia Virus protein VP39"/>
    <property type="match status" value="1"/>
</dbReference>
<feature type="binding site" evidence="4">
    <location>
        <position position="115"/>
    </location>
    <ligand>
        <name>S-methyl-5'-thioadenosine</name>
        <dbReference type="ChEBI" id="CHEBI:17509"/>
    </ligand>
</feature>
<protein>
    <recommendedName>
        <fullName evidence="4">Polyamine aminopropyltransferase</fullName>
    </recommendedName>
    <alternativeName>
        <fullName evidence="4">Putrescine aminopropyltransferase</fullName>
        <shortName evidence="4">PAPT</shortName>
    </alternativeName>
    <alternativeName>
        <fullName evidence="4">Spermidine synthase</fullName>
        <shortName evidence="4">SPDS</shortName>
        <shortName evidence="4">SPDSY</shortName>
        <ecNumber evidence="4">2.5.1.16</ecNumber>
    </alternativeName>
</protein>
<name>A0A350H7P6_UNCW3</name>
<keyword evidence="4 7" id="KW-0745">Spermidine biosynthesis</keyword>
<dbReference type="Gene3D" id="2.30.140.10">
    <property type="entry name" value="Spermidine synthase, tetramerisation domain"/>
    <property type="match status" value="1"/>
</dbReference>
<dbReference type="NCBIfam" id="NF002010">
    <property type="entry name" value="PRK00811.1"/>
    <property type="match status" value="1"/>
</dbReference>
<comment type="subunit">
    <text evidence="4">Homodimer or homotetramer.</text>
</comment>
<dbReference type="GO" id="GO:0004766">
    <property type="term" value="F:spermidine synthase activity"/>
    <property type="evidence" value="ECO:0007669"/>
    <property type="project" value="UniProtKB-UniRule"/>
</dbReference>
<dbReference type="InterPro" id="IPR029063">
    <property type="entry name" value="SAM-dependent_MTases_sf"/>
</dbReference>
<feature type="domain" description="PABS" evidence="8">
    <location>
        <begin position="11"/>
        <end position="243"/>
    </location>
</feature>
<dbReference type="Pfam" id="PF17284">
    <property type="entry name" value="Spermine_synt_N"/>
    <property type="match status" value="1"/>
</dbReference>
<keyword evidence="3 4" id="KW-0620">Polyamine biosynthesis</keyword>
<dbReference type="GO" id="GO:0005829">
    <property type="term" value="C:cytosol"/>
    <property type="evidence" value="ECO:0007669"/>
    <property type="project" value="TreeGrafter"/>
</dbReference>
<evidence type="ECO:0000256" key="1">
    <source>
        <dbReference type="ARBA" id="ARBA00007867"/>
    </source>
</evidence>
<feature type="binding site" evidence="4">
    <location>
        <position position="95"/>
    </location>
    <ligand>
        <name>spermidine</name>
        <dbReference type="ChEBI" id="CHEBI:57834"/>
    </ligand>
</feature>
<dbReference type="PROSITE" id="PS01330">
    <property type="entry name" value="PABS_1"/>
    <property type="match status" value="1"/>
</dbReference>
<dbReference type="AlphaFoldDB" id="A0A350H7P6"/>
<dbReference type="PANTHER" id="PTHR11558:SF11">
    <property type="entry name" value="SPERMIDINE SYNTHASE"/>
    <property type="match status" value="1"/>
</dbReference>
<accession>A0A350H7P6</accession>
<evidence type="ECO:0000259" key="8">
    <source>
        <dbReference type="PROSITE" id="PS51006"/>
    </source>
</evidence>
<reference evidence="9 10" key="1">
    <citation type="journal article" date="2018" name="Nat. Biotechnol.">
        <title>A standardized bacterial taxonomy based on genome phylogeny substantially revises the tree of life.</title>
        <authorList>
            <person name="Parks D.H."/>
            <person name="Chuvochina M."/>
            <person name="Waite D.W."/>
            <person name="Rinke C."/>
            <person name="Skarshewski A."/>
            <person name="Chaumeil P.A."/>
            <person name="Hugenholtz P."/>
        </authorList>
    </citation>
    <scope>NUCLEOTIDE SEQUENCE [LARGE SCALE GENOMIC DNA]</scope>
    <source>
        <strain evidence="9">UBA9956</strain>
    </source>
</reference>
<dbReference type="GO" id="GO:0008295">
    <property type="term" value="P:spermidine biosynthetic process"/>
    <property type="evidence" value="ECO:0007669"/>
    <property type="project" value="UniProtKB-UniRule"/>
</dbReference>
<dbReference type="HAMAP" id="MF_00198">
    <property type="entry name" value="Spermidine_synth"/>
    <property type="match status" value="1"/>
</dbReference>
<dbReference type="EMBL" id="DMZY01000001">
    <property type="protein sequence ID" value="HAV91562.1"/>
    <property type="molecule type" value="Genomic_DNA"/>
</dbReference>
<evidence type="ECO:0000256" key="3">
    <source>
        <dbReference type="ARBA" id="ARBA00023115"/>
    </source>
</evidence>
<sequence>MEQFNKSQETHLWYTEYHTPNSGITLKVKETLLRVKSPYQELVILDTYEYGKMMLLDGLVMLTERDEFIYHEMITHMPVNVNPNIKKALIIGGGDCGTLRELSKYPFIENIKMVEIDEEVVKASKKYFPQLTSGLSKNSEIIIGDGIDFVEKTNEIFDLIIIDSTDPIGPAEGLFTDAFYSNCRRILSENGMMVLQAESPYFHADSIKIFSDRLKRIFGFITPYIAFIPTYPSGMWEFIICTKKELDTSLKSKSLIGDFEQMLKYYNHDVHSGAFKLPTFVKKIYGI</sequence>
<dbReference type="EC" id="2.5.1.16" evidence="4"/>
<dbReference type="CDD" id="cd02440">
    <property type="entry name" value="AdoMet_MTases"/>
    <property type="match status" value="1"/>
</dbReference>
<comment type="pathway">
    <text evidence="4">Amine and polyamine biosynthesis; spermidine biosynthesis; spermidine from putrescine: step 1/1.</text>
</comment>
<proteinExistence type="inferred from homology"/>
<feature type="binding site" evidence="4">
    <location>
        <position position="71"/>
    </location>
    <ligand>
        <name>spermidine</name>
        <dbReference type="ChEBI" id="CHEBI:57834"/>
    </ligand>
</feature>
<dbReference type="Pfam" id="PF01564">
    <property type="entry name" value="Spermine_synth"/>
    <property type="match status" value="1"/>
</dbReference>
<evidence type="ECO:0000256" key="2">
    <source>
        <dbReference type="ARBA" id="ARBA00022679"/>
    </source>
</evidence>
<comment type="catalytic activity">
    <reaction evidence="4 7">
        <text>S-adenosyl 3-(methylsulfanyl)propylamine + putrescine = S-methyl-5'-thioadenosine + spermidine + H(+)</text>
        <dbReference type="Rhea" id="RHEA:12721"/>
        <dbReference type="ChEBI" id="CHEBI:15378"/>
        <dbReference type="ChEBI" id="CHEBI:17509"/>
        <dbReference type="ChEBI" id="CHEBI:57443"/>
        <dbReference type="ChEBI" id="CHEBI:57834"/>
        <dbReference type="ChEBI" id="CHEBI:326268"/>
        <dbReference type="EC" id="2.5.1.16"/>
    </reaction>
</comment>
<evidence type="ECO:0000256" key="4">
    <source>
        <dbReference type="HAMAP-Rule" id="MF_00198"/>
    </source>
</evidence>
<dbReference type="InterPro" id="IPR001045">
    <property type="entry name" value="Spermi_synthase"/>
</dbReference>
<feature type="binding site" evidence="4">
    <location>
        <begin position="145"/>
        <end position="146"/>
    </location>
    <ligand>
        <name>S-methyl-5'-thioadenosine</name>
        <dbReference type="ChEBI" id="CHEBI:17509"/>
    </ligand>
</feature>